<evidence type="ECO:0000256" key="5">
    <source>
        <dbReference type="ARBA" id="ARBA00022679"/>
    </source>
</evidence>
<dbReference type="InterPro" id="IPR020618">
    <property type="entry name" value="Adenyl_kinase_AK6"/>
</dbReference>
<feature type="binding site" evidence="10">
    <location>
        <position position="122"/>
    </location>
    <ligand>
        <name>ATP</name>
        <dbReference type="ChEBI" id="CHEBI:30616"/>
    </ligand>
</feature>
<feature type="binding site" evidence="10">
    <location>
        <position position="26"/>
    </location>
    <ligand>
        <name>ATP</name>
        <dbReference type="ChEBI" id="CHEBI:30616"/>
    </ligand>
</feature>
<dbReference type="eggNOG" id="KOG3347">
    <property type="taxonomic scope" value="Eukaryota"/>
</dbReference>
<reference evidence="11 12" key="1">
    <citation type="submission" date="2009-11" db="EMBL/GenBank/DDBJ databases">
        <title>Annotation of Allomyces macrogynus ATCC 38327.</title>
        <authorList>
            <consortium name="The Broad Institute Genome Sequencing Platform"/>
            <person name="Russ C."/>
            <person name="Cuomo C."/>
            <person name="Burger G."/>
            <person name="Gray M.W."/>
            <person name="Holland P.W.H."/>
            <person name="King N."/>
            <person name="Lang F.B.F."/>
            <person name="Roger A.J."/>
            <person name="Ruiz-Trillo I."/>
            <person name="Young S.K."/>
            <person name="Zeng Q."/>
            <person name="Gargeya S."/>
            <person name="Fitzgerald M."/>
            <person name="Haas B."/>
            <person name="Abouelleil A."/>
            <person name="Alvarado L."/>
            <person name="Arachchi H.M."/>
            <person name="Berlin A."/>
            <person name="Chapman S.B."/>
            <person name="Gearin G."/>
            <person name="Goldberg J."/>
            <person name="Griggs A."/>
            <person name="Gujja S."/>
            <person name="Hansen M."/>
            <person name="Heiman D."/>
            <person name="Howarth C."/>
            <person name="Larimer J."/>
            <person name="Lui A."/>
            <person name="MacDonald P.J.P."/>
            <person name="McCowen C."/>
            <person name="Montmayeur A."/>
            <person name="Murphy C."/>
            <person name="Neiman D."/>
            <person name="Pearson M."/>
            <person name="Priest M."/>
            <person name="Roberts A."/>
            <person name="Saif S."/>
            <person name="Shea T."/>
            <person name="Sisk P."/>
            <person name="Stolte C."/>
            <person name="Sykes S."/>
            <person name="Wortman J."/>
            <person name="Nusbaum C."/>
            <person name="Birren B."/>
        </authorList>
    </citation>
    <scope>NUCLEOTIDE SEQUENCE [LARGE SCALE GENOMIC DNA]</scope>
    <source>
        <strain evidence="11 12">ATCC 38327</strain>
    </source>
</reference>
<feature type="region of interest" description="NMPbind" evidence="10">
    <location>
        <begin position="46"/>
        <end position="69"/>
    </location>
</feature>
<evidence type="ECO:0000256" key="9">
    <source>
        <dbReference type="ARBA" id="ARBA00023242"/>
    </source>
</evidence>
<accession>A0A0L0S465</accession>
<dbReference type="GO" id="GO:0005737">
    <property type="term" value="C:cytoplasm"/>
    <property type="evidence" value="ECO:0007669"/>
    <property type="project" value="UniProtKB-SubCell"/>
</dbReference>
<sequence>MSSPPPPAPAAPTRRLPNILITGTPGTGKTTLSELLALATSMTHINVGDLVKAKSLHEGWDDEFQCYIVDEDKVCDELEDVMTEGGNIVDFHTVDFFPERWFDLVVVLRTDNGVLYPRLTARNYSEKKINENITAEIMQVILEDAHASYRDEIVVELSSNSIEDMESNVERIKEWAEEWVEARKKMFA</sequence>
<dbReference type="AlphaFoldDB" id="A0A0L0S465"/>
<dbReference type="GO" id="GO:0004017">
    <property type="term" value="F:AMP kinase activity"/>
    <property type="evidence" value="ECO:0007669"/>
    <property type="project" value="UniProtKB-UniRule"/>
</dbReference>
<keyword evidence="2 10" id="KW-0963">Cytoplasm</keyword>
<dbReference type="GO" id="GO:0000462">
    <property type="term" value="P:maturation of SSU-rRNA from tricistronic rRNA transcript (SSU-rRNA, 5.8S rRNA, LSU-rRNA)"/>
    <property type="evidence" value="ECO:0007669"/>
    <property type="project" value="EnsemblFungi"/>
</dbReference>
<dbReference type="PANTHER" id="PTHR12595:SF0">
    <property type="entry name" value="ADENYLATE KINASE ISOENZYME 6"/>
    <property type="match status" value="1"/>
</dbReference>
<dbReference type="SUPFAM" id="SSF52540">
    <property type="entry name" value="P-loop containing nucleoside triphosphate hydrolases"/>
    <property type="match status" value="1"/>
</dbReference>
<dbReference type="InterPro" id="IPR027417">
    <property type="entry name" value="P-loop_NTPase"/>
</dbReference>
<evidence type="ECO:0000256" key="7">
    <source>
        <dbReference type="ARBA" id="ARBA00022777"/>
    </source>
</evidence>
<name>A0A0L0S465_ALLM3</name>
<keyword evidence="4 10" id="KW-0698">rRNA processing</keyword>
<evidence type="ECO:0000313" key="11">
    <source>
        <dbReference type="EMBL" id="KNE57333.1"/>
    </source>
</evidence>
<comment type="subunit">
    <text evidence="10">Interacts with small ribosomal subunit protein uS11. Not a structural component of 43S pre-ribosomes, but transiently interacts with them by binding to uS11.</text>
</comment>
<gene>
    <name evidence="11" type="ORF">AMAG_03054</name>
</gene>
<comment type="similarity">
    <text evidence="10">Belongs to the adenylate kinase family. AK6 subfamily.</text>
</comment>
<comment type="catalytic activity">
    <reaction evidence="1 10">
        <text>AMP + ATP = 2 ADP</text>
        <dbReference type="Rhea" id="RHEA:12973"/>
        <dbReference type="ChEBI" id="CHEBI:30616"/>
        <dbReference type="ChEBI" id="CHEBI:456215"/>
        <dbReference type="ChEBI" id="CHEBI:456216"/>
        <dbReference type="EC" id="2.7.4.3"/>
    </reaction>
</comment>
<organism evidence="11 12">
    <name type="scientific">Allomyces macrogynus (strain ATCC 38327)</name>
    <name type="common">Allomyces javanicus var. macrogynus</name>
    <dbReference type="NCBI Taxonomy" id="578462"/>
    <lineage>
        <taxon>Eukaryota</taxon>
        <taxon>Fungi</taxon>
        <taxon>Fungi incertae sedis</taxon>
        <taxon>Blastocladiomycota</taxon>
        <taxon>Blastocladiomycetes</taxon>
        <taxon>Blastocladiales</taxon>
        <taxon>Blastocladiaceae</taxon>
        <taxon>Allomyces</taxon>
    </lineage>
</organism>
<keyword evidence="5 10" id="KW-0808">Transferase</keyword>
<dbReference type="GO" id="GO:0034599">
    <property type="term" value="P:cellular response to oxidative stress"/>
    <property type="evidence" value="ECO:0007669"/>
    <property type="project" value="EnsemblFungi"/>
</dbReference>
<evidence type="ECO:0000256" key="6">
    <source>
        <dbReference type="ARBA" id="ARBA00022741"/>
    </source>
</evidence>
<reference evidence="12" key="2">
    <citation type="submission" date="2009-11" db="EMBL/GenBank/DDBJ databases">
        <title>The Genome Sequence of Allomyces macrogynus strain ATCC 38327.</title>
        <authorList>
            <consortium name="The Broad Institute Genome Sequencing Platform"/>
            <person name="Russ C."/>
            <person name="Cuomo C."/>
            <person name="Shea T."/>
            <person name="Young S.K."/>
            <person name="Zeng Q."/>
            <person name="Koehrsen M."/>
            <person name="Haas B."/>
            <person name="Borodovsky M."/>
            <person name="Guigo R."/>
            <person name="Alvarado L."/>
            <person name="Berlin A."/>
            <person name="Borenstein D."/>
            <person name="Chen Z."/>
            <person name="Engels R."/>
            <person name="Freedman E."/>
            <person name="Gellesch M."/>
            <person name="Goldberg J."/>
            <person name="Griggs A."/>
            <person name="Gujja S."/>
            <person name="Heiman D."/>
            <person name="Hepburn T."/>
            <person name="Howarth C."/>
            <person name="Jen D."/>
            <person name="Larson L."/>
            <person name="Lewis B."/>
            <person name="Mehta T."/>
            <person name="Park D."/>
            <person name="Pearson M."/>
            <person name="Roberts A."/>
            <person name="Saif S."/>
            <person name="Shenoy N."/>
            <person name="Sisk P."/>
            <person name="Stolte C."/>
            <person name="Sykes S."/>
            <person name="Walk T."/>
            <person name="White J."/>
            <person name="Yandava C."/>
            <person name="Burger G."/>
            <person name="Gray M.W."/>
            <person name="Holland P.W.H."/>
            <person name="King N."/>
            <person name="Lang F.B.F."/>
            <person name="Roger A.J."/>
            <person name="Ruiz-Trillo I."/>
            <person name="Lander E."/>
            <person name="Nusbaum C."/>
        </authorList>
    </citation>
    <scope>NUCLEOTIDE SEQUENCE [LARGE SCALE GENOMIC DNA]</scope>
    <source>
        <strain evidence="12">ATCC 38327</strain>
    </source>
</reference>
<dbReference type="HAMAP" id="MF_00039">
    <property type="entry name" value="Adenylate_kinase_AK6"/>
    <property type="match status" value="1"/>
</dbReference>
<evidence type="ECO:0000256" key="2">
    <source>
        <dbReference type="ARBA" id="ARBA00022490"/>
    </source>
</evidence>
<keyword evidence="6 10" id="KW-0547">Nucleotide-binding</keyword>
<proteinExistence type="inferred from homology"/>
<feature type="binding site" evidence="10">
    <location>
        <position position="29"/>
    </location>
    <ligand>
        <name>ATP</name>
        <dbReference type="ChEBI" id="CHEBI:30616"/>
    </ligand>
</feature>
<evidence type="ECO:0000256" key="8">
    <source>
        <dbReference type="ARBA" id="ARBA00022840"/>
    </source>
</evidence>
<keyword evidence="8 10" id="KW-0067">ATP-binding</keyword>
<dbReference type="Proteomes" id="UP000054350">
    <property type="component" value="Unassembled WGS sequence"/>
</dbReference>
<dbReference type="GO" id="GO:0005634">
    <property type="term" value="C:nucleus"/>
    <property type="evidence" value="ECO:0007669"/>
    <property type="project" value="UniProtKB-SubCell"/>
</dbReference>
<evidence type="ECO:0000256" key="10">
    <source>
        <dbReference type="HAMAP-Rule" id="MF_03173"/>
    </source>
</evidence>
<dbReference type="STRING" id="578462.A0A0L0S465"/>
<keyword evidence="12" id="KW-1185">Reference proteome</keyword>
<feature type="binding site" evidence="10">
    <location>
        <position position="30"/>
    </location>
    <ligand>
        <name>ATP</name>
        <dbReference type="ChEBI" id="CHEBI:30616"/>
    </ligand>
</feature>
<dbReference type="OrthoDB" id="10251185at2759"/>
<comment type="catalytic activity">
    <reaction evidence="10">
        <text>ATP + H2O = ADP + phosphate + H(+)</text>
        <dbReference type="Rhea" id="RHEA:13065"/>
        <dbReference type="ChEBI" id="CHEBI:15377"/>
        <dbReference type="ChEBI" id="CHEBI:15378"/>
        <dbReference type="ChEBI" id="CHEBI:30616"/>
        <dbReference type="ChEBI" id="CHEBI:43474"/>
        <dbReference type="ChEBI" id="CHEBI:456216"/>
    </reaction>
</comment>
<dbReference type="GO" id="GO:0005524">
    <property type="term" value="F:ATP binding"/>
    <property type="evidence" value="ECO:0007669"/>
    <property type="project" value="UniProtKB-KW"/>
</dbReference>
<dbReference type="OMA" id="QCEIFGT"/>
<dbReference type="VEuPathDB" id="FungiDB:AMAG_03054"/>
<evidence type="ECO:0000313" key="12">
    <source>
        <dbReference type="Proteomes" id="UP000054350"/>
    </source>
</evidence>
<comment type="subcellular location">
    <subcellularLocation>
        <location evidence="10">Cytoplasm</location>
    </subcellularLocation>
    <subcellularLocation>
        <location evidence="10">Nucleus</location>
    </subcellularLocation>
</comment>
<comment type="caution">
    <text evidence="10">Lacks conserved residue(s) required for the propagation of feature annotation.</text>
</comment>
<feature type="binding site" evidence="10">
    <location>
        <position position="31"/>
    </location>
    <ligand>
        <name>ATP</name>
        <dbReference type="ChEBI" id="CHEBI:30616"/>
    </ligand>
</feature>
<keyword evidence="3 10" id="KW-0690">Ribosome biogenesis</keyword>
<keyword evidence="9 10" id="KW-0539">Nucleus</keyword>
<dbReference type="Pfam" id="PF13238">
    <property type="entry name" value="AAA_18"/>
    <property type="match status" value="1"/>
</dbReference>
<protein>
    <recommendedName>
        <fullName evidence="10">Adenylate kinase isoenzyme 6 homolog</fullName>
        <shortName evidence="10">AK6</shortName>
        <ecNumber evidence="10">2.7.4.3</ecNumber>
    </recommendedName>
    <alternativeName>
        <fullName evidence="10">Dual activity adenylate kinase/ATPase</fullName>
        <shortName evidence="10">AK/ATPase</shortName>
    </alternativeName>
</protein>
<feature type="binding site" evidence="10">
    <location>
        <position position="28"/>
    </location>
    <ligand>
        <name>ATP</name>
        <dbReference type="ChEBI" id="CHEBI:30616"/>
    </ligand>
</feature>
<dbReference type="EC" id="2.7.4.3" evidence="10"/>
<keyword evidence="7 10" id="KW-0418">Kinase</keyword>
<feature type="region of interest" description="LID" evidence="10">
    <location>
        <begin position="121"/>
        <end position="131"/>
    </location>
</feature>
<evidence type="ECO:0000256" key="4">
    <source>
        <dbReference type="ARBA" id="ARBA00022552"/>
    </source>
</evidence>
<dbReference type="PANTHER" id="PTHR12595">
    <property type="entry name" value="POS9-ACTIVATING FACTOR FAP7-RELATED"/>
    <property type="match status" value="1"/>
</dbReference>
<comment type="function">
    <text evidence="10">Broad-specificity nucleoside monophosphate (NMP) kinase that catalyzes the reversible transfer of the terminal phosphate group between nucleoside triphosphates and monophosphates. Has also ATPase activity. Involved in the late cytoplasmic maturation steps of the 40S ribosomal particles, specifically 18S rRNA maturation. While NMP activity is not required for ribosome maturation, ATPase activity is. Associates transiently with small ribosomal subunit protein uS11. ATP hydrolysis breaks the interaction with uS11. May temporarily remove uS11 from the ribosome to enable a conformational change of the ribosomal RNA that is needed for the final maturation step of the small ribosomal subunit. Its NMP activity may have a role in nuclear energy homeostasis.</text>
</comment>
<dbReference type="FunFam" id="3.40.50.300:FF:000372">
    <property type="entry name" value="Adenylate kinase isoenzyme 6 homolog"/>
    <property type="match status" value="1"/>
</dbReference>
<evidence type="ECO:0000256" key="3">
    <source>
        <dbReference type="ARBA" id="ARBA00022517"/>
    </source>
</evidence>
<dbReference type="EMBL" id="GG745331">
    <property type="protein sequence ID" value="KNE57333.1"/>
    <property type="molecule type" value="Genomic_DNA"/>
</dbReference>
<dbReference type="GO" id="GO:0016887">
    <property type="term" value="F:ATP hydrolysis activity"/>
    <property type="evidence" value="ECO:0007669"/>
    <property type="project" value="UniProtKB-UniRule"/>
</dbReference>
<dbReference type="Gene3D" id="3.40.50.300">
    <property type="entry name" value="P-loop containing nucleotide triphosphate hydrolases"/>
    <property type="match status" value="1"/>
</dbReference>
<evidence type="ECO:0000256" key="1">
    <source>
        <dbReference type="ARBA" id="ARBA00000582"/>
    </source>
</evidence>